<evidence type="ECO:0000256" key="1">
    <source>
        <dbReference type="SAM" id="SignalP"/>
    </source>
</evidence>
<dbReference type="Proteomes" id="UP000664632">
    <property type="component" value="Unassembled WGS sequence"/>
</dbReference>
<evidence type="ECO:0008006" key="4">
    <source>
        <dbReference type="Google" id="ProtNLM"/>
    </source>
</evidence>
<dbReference type="EMBL" id="JAFLWD010000012">
    <property type="protein sequence ID" value="MBO0439934.1"/>
    <property type="molecule type" value="Genomic_DNA"/>
</dbReference>
<accession>A0ABS3GY86</accession>
<keyword evidence="1" id="KW-0732">Signal</keyword>
<gene>
    <name evidence="2" type="ORF">JZO69_06150</name>
</gene>
<sequence length="232" mass="27025">MKKMGIVIMLAFIVVVLNGCTKPTDPKNVATAFINNVIYHKDAELAEQYFYQIGAPTQADLMQDFSELFDLSKEQAQELVTIYQECLEKETSFSIEMKDSNSKKQEAEVTIIGLDQTNFDQLIDQKTEEELGQWLKTRGYEKIDHLEDIDKISDEKQLNNILKELAELKDEDLNQIQFEALKKTFKELKATKEPTTIHLEVMPDEKEKKYWRIVDEETRFNELLDAFQGEKQ</sequence>
<feature type="signal peptide" evidence="1">
    <location>
        <begin position="1"/>
        <end position="19"/>
    </location>
</feature>
<evidence type="ECO:0000313" key="2">
    <source>
        <dbReference type="EMBL" id="MBO0439934.1"/>
    </source>
</evidence>
<feature type="chain" id="PRO_5046857757" description="DUF5105 domain-containing protein" evidence="1">
    <location>
        <begin position="20"/>
        <end position="232"/>
    </location>
</feature>
<dbReference type="RefSeq" id="WP_207112013.1">
    <property type="nucleotide sequence ID" value="NZ_JAFLWD010000012.1"/>
</dbReference>
<comment type="caution">
    <text evidence="2">The sequence shown here is derived from an EMBL/GenBank/DDBJ whole genome shotgun (WGS) entry which is preliminary data.</text>
</comment>
<reference evidence="2 3" key="1">
    <citation type="submission" date="2021-03" db="EMBL/GenBank/DDBJ databases">
        <title>Enterococcal diversity collection.</title>
        <authorList>
            <person name="Gilmore M.S."/>
            <person name="Schwartzman J."/>
            <person name="Van Tyne D."/>
            <person name="Martin M."/>
            <person name="Earl A.M."/>
            <person name="Manson A.L."/>
            <person name="Straub T."/>
            <person name="Salamzade R."/>
            <person name="Saavedra J."/>
            <person name="Lebreton F."/>
            <person name="Prichula J."/>
            <person name="Schaufler K."/>
            <person name="Gaca A."/>
            <person name="Sgardioli B."/>
            <person name="Wagenaar J."/>
            <person name="Strong T."/>
        </authorList>
    </citation>
    <scope>NUCLEOTIDE SEQUENCE [LARGE SCALE GENOMIC DNA]</scope>
    <source>
        <strain evidence="2 3">DIV0869a</strain>
    </source>
</reference>
<proteinExistence type="predicted"/>
<name>A0ABS3GY86_9ENTE</name>
<organism evidence="2 3">
    <name type="scientific">Candidatus Enterococcus ikei</name>
    <dbReference type="NCBI Taxonomy" id="2815326"/>
    <lineage>
        <taxon>Bacteria</taxon>
        <taxon>Bacillati</taxon>
        <taxon>Bacillota</taxon>
        <taxon>Bacilli</taxon>
        <taxon>Lactobacillales</taxon>
        <taxon>Enterococcaceae</taxon>
        <taxon>Enterococcus</taxon>
    </lineage>
</organism>
<keyword evidence="3" id="KW-1185">Reference proteome</keyword>
<evidence type="ECO:0000313" key="3">
    <source>
        <dbReference type="Proteomes" id="UP000664632"/>
    </source>
</evidence>
<protein>
    <recommendedName>
        <fullName evidence="4">DUF5105 domain-containing protein</fullName>
    </recommendedName>
</protein>